<proteinExistence type="inferred from homology"/>
<comment type="similarity">
    <text evidence="1">Belongs to the complex I subunit 6 family.</text>
</comment>
<dbReference type="EC" id="7.1.1.2" evidence="1"/>
<sequence length="219" mass="24307">MTSMFNYLTTTIVTIGYSTLTLYFLSLLAIVSAVFVIVSKNPVVSVLFLIGLFFFIAFFLILIDVDFIGISYILVYVGAVSILFLFILMLINIRVSELLSNSENSILLLSLVGLFFIGTVSPIIPNEFSKFLEIFSNTIYYVSNNSWETNVSAISNISSLGNIMYTSYSILLLIASLILLLAMVGAIVITIKPKNLYGEVNSATFLRSDIWSVIILIRP</sequence>
<keyword evidence="1" id="KW-0472">Membrane</keyword>
<evidence type="ECO:0000313" key="2">
    <source>
        <dbReference type="EMBL" id="ASB29164.1"/>
    </source>
</evidence>
<dbReference type="RefSeq" id="YP_009424477.1">
    <property type="nucleotide sequence ID" value="NC_035824.1"/>
</dbReference>
<dbReference type="GeneID" id="33944913"/>
<dbReference type="Pfam" id="PF00499">
    <property type="entry name" value="Oxidored_q3"/>
    <property type="match status" value="1"/>
</dbReference>
<name>A0A286QT24_9LECA</name>
<dbReference type="InterPro" id="IPR001457">
    <property type="entry name" value="NADH_UbQ/plastoQ_OxRdtase_su6"/>
</dbReference>
<feature type="transmembrane region" description="Helical" evidence="1">
    <location>
        <begin position="20"/>
        <end position="38"/>
    </location>
</feature>
<protein>
    <recommendedName>
        <fullName evidence="1">NADH-ubiquinone oxidoreductase chain 6</fullName>
        <ecNumber evidence="1">7.1.1.2</ecNumber>
    </recommendedName>
</protein>
<comment type="catalytic activity">
    <reaction evidence="1">
        <text>a ubiquinone + NADH + 5 H(+)(in) = a ubiquinol + NAD(+) + 4 H(+)(out)</text>
        <dbReference type="Rhea" id="RHEA:29091"/>
        <dbReference type="Rhea" id="RHEA-COMP:9565"/>
        <dbReference type="Rhea" id="RHEA-COMP:9566"/>
        <dbReference type="ChEBI" id="CHEBI:15378"/>
        <dbReference type="ChEBI" id="CHEBI:16389"/>
        <dbReference type="ChEBI" id="CHEBI:17976"/>
        <dbReference type="ChEBI" id="CHEBI:57540"/>
        <dbReference type="ChEBI" id="CHEBI:57945"/>
        <dbReference type="EC" id="7.1.1.2"/>
    </reaction>
</comment>
<dbReference type="EMBL" id="KY315996">
    <property type="protein sequence ID" value="ASB29164.1"/>
    <property type="molecule type" value="Genomic_DNA"/>
</dbReference>
<dbReference type="InterPro" id="IPR042106">
    <property type="entry name" value="Nuo/plastoQ_OxRdtase_6_NuoJ"/>
</dbReference>
<keyword evidence="1" id="KW-0679">Respiratory chain</keyword>
<keyword evidence="1" id="KW-0830">Ubiquinone</keyword>
<keyword evidence="1" id="KW-0520">NAD</keyword>
<keyword evidence="1" id="KW-0249">Electron transport</keyword>
<dbReference type="GO" id="GO:0008137">
    <property type="term" value="F:NADH dehydrogenase (ubiquinone) activity"/>
    <property type="evidence" value="ECO:0007669"/>
    <property type="project" value="UniProtKB-UniRule"/>
</dbReference>
<feature type="transmembrane region" description="Helical" evidence="1">
    <location>
        <begin position="69"/>
        <end position="93"/>
    </location>
</feature>
<keyword evidence="1" id="KW-1278">Translocase</keyword>
<keyword evidence="1" id="KW-1133">Transmembrane helix</keyword>
<reference evidence="2" key="1">
    <citation type="submission" date="2016-12" db="EMBL/GenBank/DDBJ databases">
        <title>The complete annotated mitochondrial genome of the lichenized fungus Graphis lineola.</title>
        <authorList>
            <person name="Oliverio A.M."/>
            <person name="Keepers K.G."/>
            <person name="Cloe P.S."/>
            <person name="Tripp E.A."/>
            <person name="James L.C."/>
            <person name="Kane N.C."/>
        </authorList>
    </citation>
    <scope>NUCLEOTIDE SEQUENCE</scope>
</reference>
<gene>
    <name evidence="2" type="primary">nad6</name>
</gene>
<comment type="subcellular location">
    <subcellularLocation>
        <location evidence="1">Mitochondrion membrane</location>
        <topology evidence="1">Multi-pass membrane protein</topology>
    </subcellularLocation>
</comment>
<dbReference type="PANTHER" id="PTHR33269:SF17">
    <property type="entry name" value="NADH-UBIQUINONE OXIDOREDUCTASE CHAIN 6"/>
    <property type="match status" value="1"/>
</dbReference>
<dbReference type="AlphaFoldDB" id="A0A286QT24"/>
<feature type="transmembrane region" description="Helical" evidence="1">
    <location>
        <begin position="43"/>
        <end position="63"/>
    </location>
</feature>
<geneLocation type="mitochondrion" evidence="2"/>
<feature type="transmembrane region" description="Helical" evidence="1">
    <location>
        <begin position="168"/>
        <end position="191"/>
    </location>
</feature>
<accession>A0A286QT24</accession>
<keyword evidence="1" id="KW-0813">Transport</keyword>
<evidence type="ECO:0000256" key="1">
    <source>
        <dbReference type="RuleBase" id="RU004430"/>
    </source>
</evidence>
<keyword evidence="1 2" id="KW-0496">Mitochondrion</keyword>
<keyword evidence="1" id="KW-0812">Transmembrane</keyword>
<dbReference type="PANTHER" id="PTHR33269">
    <property type="entry name" value="NADH-UBIQUINONE OXIDOREDUCTASE CHAIN 6"/>
    <property type="match status" value="1"/>
</dbReference>
<feature type="transmembrane region" description="Helical" evidence="1">
    <location>
        <begin position="105"/>
        <end position="124"/>
    </location>
</feature>
<dbReference type="GO" id="GO:0031966">
    <property type="term" value="C:mitochondrial membrane"/>
    <property type="evidence" value="ECO:0007669"/>
    <property type="project" value="UniProtKB-SubCell"/>
</dbReference>
<dbReference type="Gene3D" id="1.20.120.1200">
    <property type="entry name" value="NADH-ubiquinone/plastoquinone oxidoreductase chain 6, subunit NuoJ"/>
    <property type="match status" value="1"/>
</dbReference>
<organism evidence="2">
    <name type="scientific">Graphis lineola</name>
    <dbReference type="NCBI Taxonomy" id="1257147"/>
    <lineage>
        <taxon>Eukaryota</taxon>
        <taxon>Fungi</taxon>
        <taxon>Dikarya</taxon>
        <taxon>Ascomycota</taxon>
        <taxon>Pezizomycotina</taxon>
        <taxon>Lecanoromycetes</taxon>
        <taxon>OSLEUM clade</taxon>
        <taxon>Ostropomycetidae</taxon>
        <taxon>Ostropales</taxon>
        <taxon>Graphidaceae</taxon>
        <taxon>Graphidoideae</taxon>
        <taxon>Graphideae</taxon>
        <taxon>Graphis</taxon>
    </lineage>
</organism>
<comment type="function">
    <text evidence="1">Core subunit of the mitochondrial membrane respiratory chain NADH dehydrogenase (Complex I) which catalyzes electron transfer from NADH through the respiratory chain, using ubiquinone as an electron acceptor. Essential for the catalytic activity and assembly of complex I.</text>
</comment>